<dbReference type="InterPro" id="IPR021428">
    <property type="entry name" value="DUF3078"/>
</dbReference>
<comment type="caution">
    <text evidence="2">The sequence shown here is derived from an EMBL/GenBank/DDBJ whole genome shotgun (WGS) entry which is preliminary data.</text>
</comment>
<dbReference type="Proteomes" id="UP000244168">
    <property type="component" value="Unassembled WGS sequence"/>
</dbReference>
<organism evidence="2 3">
    <name type="scientific">Mucilaginibacter yixingensis</name>
    <dbReference type="NCBI Taxonomy" id="1295612"/>
    <lineage>
        <taxon>Bacteria</taxon>
        <taxon>Pseudomonadati</taxon>
        <taxon>Bacteroidota</taxon>
        <taxon>Sphingobacteriia</taxon>
        <taxon>Sphingobacteriales</taxon>
        <taxon>Sphingobacteriaceae</taxon>
        <taxon>Mucilaginibacter</taxon>
    </lineage>
</organism>
<evidence type="ECO:0000313" key="2">
    <source>
        <dbReference type="EMBL" id="PTQ99649.1"/>
    </source>
</evidence>
<sequence length="342" mass="38291">MIQQATRSLLIIAFTCLWATVFAQNADSVRTDSIKIDTNLLNRYRIEPRRNALPVRVRPLQVQEEQVPVSMLDYKVNYWRKWVVIGLNLNQSAFSNNWASGGVSSLALGGNFDYKTEYSKAPFDYTGELLAQYGMVANKGQVARKTNDRLFIDNKIASQLSKSWFIFGSVTIETQFGNGYQYVDGAGAALAKPLLISEFMAPGYVTESFGIEYKPNTSFDLRIGTGTARQTILRNDTLYKNIAANYGLAPGKTFKNELAFQVVAVYDKDIMPNLHLNTRYQGFIPYGRGMINIDHRLDATLIAKVNRLINVNVTGTALFDNDQSKKIQATEGLALGVIYKFP</sequence>
<dbReference type="RefSeq" id="WP_245917001.1">
    <property type="nucleotide sequence ID" value="NZ_CP160205.1"/>
</dbReference>
<evidence type="ECO:0000256" key="1">
    <source>
        <dbReference type="SAM" id="SignalP"/>
    </source>
</evidence>
<dbReference type="EMBL" id="QAOQ01000002">
    <property type="protein sequence ID" value="PTQ99649.1"/>
    <property type="molecule type" value="Genomic_DNA"/>
</dbReference>
<accession>A0A2T5JD08</accession>
<gene>
    <name evidence="2" type="ORF">C8P68_102477</name>
</gene>
<dbReference type="AlphaFoldDB" id="A0A2T5JD08"/>
<evidence type="ECO:0000313" key="3">
    <source>
        <dbReference type="Proteomes" id="UP000244168"/>
    </source>
</evidence>
<proteinExistence type="predicted"/>
<dbReference type="Pfam" id="PF11276">
    <property type="entry name" value="DUF3078"/>
    <property type="match status" value="1"/>
</dbReference>
<feature type="signal peptide" evidence="1">
    <location>
        <begin position="1"/>
        <end position="23"/>
    </location>
</feature>
<feature type="chain" id="PRO_5015713024" description="DUF3078 family protein" evidence="1">
    <location>
        <begin position="24"/>
        <end position="342"/>
    </location>
</feature>
<name>A0A2T5JD08_9SPHI</name>
<keyword evidence="1" id="KW-0732">Signal</keyword>
<protein>
    <recommendedName>
        <fullName evidence="4">DUF3078 family protein</fullName>
    </recommendedName>
</protein>
<evidence type="ECO:0008006" key="4">
    <source>
        <dbReference type="Google" id="ProtNLM"/>
    </source>
</evidence>
<keyword evidence="3" id="KW-1185">Reference proteome</keyword>
<reference evidence="2 3" key="1">
    <citation type="submission" date="2018-04" db="EMBL/GenBank/DDBJ databases">
        <title>Genomic Encyclopedia of Archaeal and Bacterial Type Strains, Phase II (KMG-II): from individual species to whole genera.</title>
        <authorList>
            <person name="Goeker M."/>
        </authorList>
    </citation>
    <scope>NUCLEOTIDE SEQUENCE [LARGE SCALE GENOMIC DNA]</scope>
    <source>
        <strain evidence="2 3">DSM 26809</strain>
    </source>
</reference>